<evidence type="ECO:0000313" key="2">
    <source>
        <dbReference type="EMBL" id="CAB4139899.1"/>
    </source>
</evidence>
<accession>A0A6J5NDE8</accession>
<evidence type="ECO:0000256" key="1">
    <source>
        <dbReference type="SAM" id="MobiDB-lite"/>
    </source>
</evidence>
<feature type="compositionally biased region" description="Basic and acidic residues" evidence="1">
    <location>
        <begin position="136"/>
        <end position="151"/>
    </location>
</feature>
<feature type="region of interest" description="Disordered" evidence="1">
    <location>
        <begin position="127"/>
        <end position="151"/>
    </location>
</feature>
<organism evidence="3">
    <name type="scientific">uncultured Caudovirales phage</name>
    <dbReference type="NCBI Taxonomy" id="2100421"/>
    <lineage>
        <taxon>Viruses</taxon>
        <taxon>Duplodnaviria</taxon>
        <taxon>Heunggongvirae</taxon>
        <taxon>Uroviricota</taxon>
        <taxon>Caudoviricetes</taxon>
        <taxon>Peduoviridae</taxon>
        <taxon>Maltschvirus</taxon>
        <taxon>Maltschvirus maltsch</taxon>
    </lineage>
</organism>
<protein>
    <submittedName>
        <fullName evidence="3">Uncharacterized protein</fullName>
    </submittedName>
</protein>
<feature type="compositionally biased region" description="Basic residues" evidence="1">
    <location>
        <begin position="178"/>
        <end position="194"/>
    </location>
</feature>
<proteinExistence type="predicted"/>
<dbReference type="EMBL" id="LR796366">
    <property type="protein sequence ID" value="CAB4139899.1"/>
    <property type="molecule type" value="Genomic_DNA"/>
</dbReference>
<feature type="compositionally biased region" description="Basic and acidic residues" evidence="1">
    <location>
        <begin position="55"/>
        <end position="75"/>
    </location>
</feature>
<feature type="region of interest" description="Disordered" evidence="1">
    <location>
        <begin position="175"/>
        <end position="194"/>
    </location>
</feature>
<dbReference type="EMBL" id="LR796647">
    <property type="protein sequence ID" value="CAB4156953.1"/>
    <property type="molecule type" value="Genomic_DNA"/>
</dbReference>
<feature type="region of interest" description="Disordered" evidence="1">
    <location>
        <begin position="55"/>
        <end position="78"/>
    </location>
</feature>
<evidence type="ECO:0000313" key="3">
    <source>
        <dbReference type="EMBL" id="CAB4156953.1"/>
    </source>
</evidence>
<sequence length="194" mass="22005">MAKKPAITGVARPQGWIDDTLKAISKSLGKPKQAKKIKIKEINFDPTPFRARAARKAEALRTPRSRKEITIDTGDRTSSVRKVTARKLVAGENGRPPVRGERIKIDSNLKPRNDTYRKGTKEYKDAVKSVKRTKKSLKDINKPSNARAERSMEYRRALRAEMTNNRKVVDDFVNMSPRKVKSGKRPAVKSPKRK</sequence>
<gene>
    <name evidence="2" type="ORF">UFOVP355_54</name>
    <name evidence="3" type="ORF">UFOVP677_54</name>
</gene>
<name>A0A6J5NDE8_9CAUD</name>
<reference evidence="3" key="1">
    <citation type="submission" date="2020-04" db="EMBL/GenBank/DDBJ databases">
        <authorList>
            <person name="Chiriac C."/>
            <person name="Salcher M."/>
            <person name="Ghai R."/>
            <person name="Kavagutti S V."/>
        </authorList>
    </citation>
    <scope>NUCLEOTIDE SEQUENCE</scope>
</reference>